<reference evidence="2" key="1">
    <citation type="journal article" date="2020" name="Nature">
        <title>Giant virus diversity and host interactions through global metagenomics.</title>
        <authorList>
            <person name="Schulz F."/>
            <person name="Roux S."/>
            <person name="Paez-Espino D."/>
            <person name="Jungbluth S."/>
            <person name="Walsh D.A."/>
            <person name="Denef V.J."/>
            <person name="McMahon K.D."/>
            <person name="Konstantinidis K.T."/>
            <person name="Eloe-Fadrosh E.A."/>
            <person name="Kyrpides N.C."/>
            <person name="Woyke T."/>
        </authorList>
    </citation>
    <scope>NUCLEOTIDE SEQUENCE</scope>
    <source>
        <strain evidence="2">GVMAG-M-3300023179-103</strain>
    </source>
</reference>
<evidence type="ECO:0000313" key="2">
    <source>
        <dbReference type="EMBL" id="QHT21971.1"/>
    </source>
</evidence>
<protein>
    <submittedName>
        <fullName evidence="2">Uncharacterized protein</fullName>
    </submittedName>
</protein>
<sequence length="134" mass="16415">MSDIENTYNLYKDDFIKNYEELKLKFDIIISNLDNHKNNISNLETLFDNKKKELVIEYNDLIKKYDDNITELEKNYEEKVNKIRENYKIKKNKEIEKYKIERYLQDNKLVVLSQIEYDYLLEESKNNKNLCKLL</sequence>
<proteinExistence type="predicted"/>
<feature type="coiled-coil region" evidence="1">
    <location>
        <begin position="19"/>
        <end position="93"/>
    </location>
</feature>
<dbReference type="EMBL" id="MN739699">
    <property type="protein sequence ID" value="QHT21971.1"/>
    <property type="molecule type" value="Genomic_DNA"/>
</dbReference>
<dbReference type="AlphaFoldDB" id="A0A6C0E037"/>
<keyword evidence="1" id="KW-0175">Coiled coil</keyword>
<name>A0A6C0E037_9ZZZZ</name>
<organism evidence="2">
    <name type="scientific">viral metagenome</name>
    <dbReference type="NCBI Taxonomy" id="1070528"/>
    <lineage>
        <taxon>unclassified sequences</taxon>
        <taxon>metagenomes</taxon>
        <taxon>organismal metagenomes</taxon>
    </lineage>
</organism>
<evidence type="ECO:0000256" key="1">
    <source>
        <dbReference type="SAM" id="Coils"/>
    </source>
</evidence>
<accession>A0A6C0E037</accession>